<name>A0ACB7NWB4_9PEZI</name>
<accession>A0ACB7NWB4</accession>
<evidence type="ECO:0000313" key="1">
    <source>
        <dbReference type="EMBL" id="KAH6622714.1"/>
    </source>
</evidence>
<dbReference type="EMBL" id="JAGIZQ010000006">
    <property type="protein sequence ID" value="KAH6622714.1"/>
    <property type="molecule type" value="Genomic_DNA"/>
</dbReference>
<reference evidence="1 2" key="1">
    <citation type="journal article" date="2021" name="Nat. Commun.">
        <title>Genetic determinants of endophytism in the Arabidopsis root mycobiome.</title>
        <authorList>
            <person name="Mesny F."/>
            <person name="Miyauchi S."/>
            <person name="Thiergart T."/>
            <person name="Pickel B."/>
            <person name="Atanasova L."/>
            <person name="Karlsson M."/>
            <person name="Huettel B."/>
            <person name="Barry K.W."/>
            <person name="Haridas S."/>
            <person name="Chen C."/>
            <person name="Bauer D."/>
            <person name="Andreopoulos W."/>
            <person name="Pangilinan J."/>
            <person name="LaButti K."/>
            <person name="Riley R."/>
            <person name="Lipzen A."/>
            <person name="Clum A."/>
            <person name="Drula E."/>
            <person name="Henrissat B."/>
            <person name="Kohler A."/>
            <person name="Grigoriev I.V."/>
            <person name="Martin F.M."/>
            <person name="Hacquard S."/>
        </authorList>
    </citation>
    <scope>NUCLEOTIDE SEQUENCE [LARGE SCALE GENOMIC DNA]</scope>
    <source>
        <strain evidence="1 2">MPI-SDFR-AT-0079</strain>
    </source>
</reference>
<comment type="caution">
    <text evidence="1">The sequence shown here is derived from an EMBL/GenBank/DDBJ whole genome shotgun (WGS) entry which is preliminary data.</text>
</comment>
<keyword evidence="2" id="KW-1185">Reference proteome</keyword>
<gene>
    <name evidence="1" type="ORF">F5144DRAFT_336853</name>
</gene>
<dbReference type="Proteomes" id="UP000724584">
    <property type="component" value="Unassembled WGS sequence"/>
</dbReference>
<sequence>MGSGGLGVSDEPPENQMGDRDDSKAAVFGISVCTDQQASDSPDGARLSPRHEYALDVQRVAKLELENSSLLLKTIPGANWASLLEAIPAIVCIFGVLLKRSRDGAPAGLKISPPEISGEDGEVIGMLPHNSFHTDLESSIHSGRSALKEFQGTTTWVFKAVNSCIVHGGNISIEMLQDDHGVVANLVPEIDEVWELAEDCLKRIKKLSQHLQSWCEKNSFLKDMAREAIGENQADTTKAEHAQELAMSDVESLRDQTVAPQAELKPICDIFCDSQKSLAELDDRVSQLAQSFSVLIELFTRVEEDAKDVQQTVKQGAKLKSNDELESMAMSQADKKRVITKAFHLQSHASAIRDITGTFVEVSNSYIKPALSKLETLSFGTDAECKVENEKFMTWCDNAMVEIRALAAETDAKLRPNIQNRVISLQEYAIDVAFPRLKGEGDKKGL</sequence>
<evidence type="ECO:0000313" key="2">
    <source>
        <dbReference type="Proteomes" id="UP000724584"/>
    </source>
</evidence>
<proteinExistence type="predicted"/>
<organism evidence="1 2">
    <name type="scientific">Chaetomium tenue</name>
    <dbReference type="NCBI Taxonomy" id="1854479"/>
    <lineage>
        <taxon>Eukaryota</taxon>
        <taxon>Fungi</taxon>
        <taxon>Dikarya</taxon>
        <taxon>Ascomycota</taxon>
        <taxon>Pezizomycotina</taxon>
        <taxon>Sordariomycetes</taxon>
        <taxon>Sordariomycetidae</taxon>
        <taxon>Sordariales</taxon>
        <taxon>Chaetomiaceae</taxon>
        <taxon>Chaetomium</taxon>
    </lineage>
</organism>
<protein>
    <submittedName>
        <fullName evidence="1">Uncharacterized protein</fullName>
    </submittedName>
</protein>